<organism evidence="7 9">
    <name type="scientific">Delftia acidovorans</name>
    <name type="common">Pseudomonas acidovorans</name>
    <name type="synonym">Comamonas acidovorans</name>
    <dbReference type="NCBI Taxonomy" id="80866"/>
    <lineage>
        <taxon>Bacteria</taxon>
        <taxon>Pseudomonadati</taxon>
        <taxon>Pseudomonadota</taxon>
        <taxon>Betaproteobacteria</taxon>
        <taxon>Burkholderiales</taxon>
        <taxon>Comamonadaceae</taxon>
        <taxon>Delftia</taxon>
    </lineage>
</organism>
<dbReference type="InterPro" id="IPR027444">
    <property type="entry name" value="H-NS_C_dom"/>
</dbReference>
<dbReference type="Gene3D" id="4.10.430.30">
    <property type="match status" value="1"/>
</dbReference>
<feature type="domain" description="DNA-binding protein H-NS-like C-terminal" evidence="6">
    <location>
        <begin position="54"/>
        <end position="93"/>
    </location>
</feature>
<comment type="caution">
    <text evidence="7">The sequence shown here is derived from an EMBL/GenBank/DDBJ whole genome shotgun (WGS) entry which is preliminary data.</text>
</comment>
<feature type="compositionally biased region" description="Basic and acidic residues" evidence="5">
    <location>
        <begin position="78"/>
        <end position="93"/>
    </location>
</feature>
<accession>A0AAJ2R2Q7</accession>
<sequence>MSNSYKELLAQREALEAQIEAARKQEVSDVVAKIRSLVADYGLTADDIFTAKRTYKTSTGEPKFRDPATGKTWTGRGKPPDWIKGQNRDDFAI</sequence>
<dbReference type="EMBL" id="JAWWMZ010000004">
    <property type="protein sequence ID" value="MDX4954700.1"/>
    <property type="molecule type" value="Genomic_DNA"/>
</dbReference>
<dbReference type="PANTHER" id="PTHR38097">
    <property type="match status" value="1"/>
</dbReference>
<evidence type="ECO:0000313" key="7">
    <source>
        <dbReference type="EMBL" id="MDX4954700.1"/>
    </source>
</evidence>
<reference evidence="7" key="1">
    <citation type="submission" date="2023-11" db="EMBL/GenBank/DDBJ databases">
        <title>Identification and selenium tolerance of Delftia acidovorans R3-25.</title>
        <authorList>
            <person name="Zhang S."/>
            <person name="Liu Y."/>
            <person name="Guo Y."/>
        </authorList>
    </citation>
    <scope>NUCLEOTIDE SEQUENCE</scope>
    <source>
        <strain evidence="7">R3-25</strain>
    </source>
</reference>
<dbReference type="Proteomes" id="UP001287445">
    <property type="component" value="Unassembled WGS sequence"/>
</dbReference>
<evidence type="ECO:0000256" key="1">
    <source>
        <dbReference type="ARBA" id="ARBA00004453"/>
    </source>
</evidence>
<dbReference type="Pfam" id="PF00816">
    <property type="entry name" value="Histone_HNS"/>
    <property type="match status" value="1"/>
</dbReference>
<keyword evidence="4" id="KW-0238">DNA-binding</keyword>
<dbReference type="PANTHER" id="PTHR38097:SF2">
    <property type="entry name" value="DNA-BINDING PROTEIN STPA"/>
    <property type="match status" value="1"/>
</dbReference>
<dbReference type="GO" id="GO:0003677">
    <property type="term" value="F:DNA binding"/>
    <property type="evidence" value="ECO:0007669"/>
    <property type="project" value="UniProtKB-KW"/>
</dbReference>
<evidence type="ECO:0000256" key="2">
    <source>
        <dbReference type="ARBA" id="ARBA00010610"/>
    </source>
</evidence>
<protein>
    <submittedName>
        <fullName evidence="7">H-NS histone family protein</fullName>
    </submittedName>
</protein>
<dbReference type="GO" id="GO:0009295">
    <property type="term" value="C:nucleoid"/>
    <property type="evidence" value="ECO:0007669"/>
    <property type="project" value="UniProtKB-SubCell"/>
</dbReference>
<evidence type="ECO:0000259" key="6">
    <source>
        <dbReference type="SMART" id="SM00528"/>
    </source>
</evidence>
<evidence type="ECO:0000313" key="8">
    <source>
        <dbReference type="EMBL" id="MDX4957371.1"/>
    </source>
</evidence>
<keyword evidence="3" id="KW-0963">Cytoplasm</keyword>
<dbReference type="AlphaFoldDB" id="A0AAJ2R2Q7"/>
<dbReference type="SUPFAM" id="SSF81273">
    <property type="entry name" value="H-NS histone-like proteins"/>
    <property type="match status" value="1"/>
</dbReference>
<comment type="subcellular location">
    <subcellularLocation>
        <location evidence="1">Cytoplasm</location>
        <location evidence="1">Nucleoid</location>
    </subcellularLocation>
</comment>
<comment type="similarity">
    <text evidence="2">Belongs to the histone-like protein H-NS family.</text>
</comment>
<name>A0AAJ2R2Q7_DELAC</name>
<evidence type="ECO:0000313" key="9">
    <source>
        <dbReference type="Proteomes" id="UP001287445"/>
    </source>
</evidence>
<dbReference type="EMBL" id="JAWWMZ010000017">
    <property type="protein sequence ID" value="MDX4957371.1"/>
    <property type="molecule type" value="Genomic_DNA"/>
</dbReference>
<gene>
    <name evidence="7" type="ORF">SGN30_14880</name>
    <name evidence="8" type="ORF">SGN30_28465</name>
</gene>
<evidence type="ECO:0000256" key="3">
    <source>
        <dbReference type="ARBA" id="ARBA00022490"/>
    </source>
</evidence>
<dbReference type="SMART" id="SM00528">
    <property type="entry name" value="HNS"/>
    <property type="match status" value="1"/>
</dbReference>
<dbReference type="RefSeq" id="WP_319073952.1">
    <property type="nucleotide sequence ID" value="NZ_JAWWMZ010000004.1"/>
</dbReference>
<evidence type="ECO:0000256" key="4">
    <source>
        <dbReference type="ARBA" id="ARBA00023125"/>
    </source>
</evidence>
<evidence type="ECO:0000256" key="5">
    <source>
        <dbReference type="SAM" id="MobiDB-lite"/>
    </source>
</evidence>
<feature type="region of interest" description="Disordered" evidence="5">
    <location>
        <begin position="58"/>
        <end position="93"/>
    </location>
</feature>
<proteinExistence type="inferred from homology"/>